<gene>
    <name evidence="1" type="primary">jg3147</name>
    <name evidence="1" type="ORF">PAEG_LOCUS5192</name>
</gene>
<dbReference type="SUPFAM" id="SSF56219">
    <property type="entry name" value="DNase I-like"/>
    <property type="match status" value="1"/>
</dbReference>
<protein>
    <submittedName>
        <fullName evidence="1">Jg3147 protein</fullName>
    </submittedName>
</protein>
<comment type="caution">
    <text evidence="1">The sequence shown here is derived from an EMBL/GenBank/DDBJ whole genome shotgun (WGS) entry which is preliminary data.</text>
</comment>
<dbReference type="InterPro" id="IPR036691">
    <property type="entry name" value="Endo/exonu/phosph_ase_sf"/>
</dbReference>
<keyword evidence="2" id="KW-1185">Reference proteome</keyword>
<accession>A0A8S4QV35</accession>
<dbReference type="Gene3D" id="3.60.10.10">
    <property type="entry name" value="Endonuclease/exonuclease/phosphatase"/>
    <property type="match status" value="1"/>
</dbReference>
<sequence length="196" mass="22156">MVTAGQGVSRIPKKDCPAKLDLAMYNARTLRTDEKLIELEEAVSKLHCTMIGLSAVRREVEDTIILKSSNLFYYQKGEQSQGGVGFMVQKSLVNNIVRVESVSSRVAYVKVKITKRYSLKVIQVYAHTTAHSDEEVEALYEDISKAIHASKTYYSFVMGDFNASLDKRSGAELRVGQFGYRQRNERGKIDHIQTLR</sequence>
<reference evidence="1" key="1">
    <citation type="submission" date="2022-03" db="EMBL/GenBank/DDBJ databases">
        <authorList>
            <person name="Lindestad O."/>
        </authorList>
    </citation>
    <scope>NUCLEOTIDE SEQUENCE</scope>
</reference>
<dbReference type="EMBL" id="CAKXAJ010017930">
    <property type="protein sequence ID" value="CAH2217276.1"/>
    <property type="molecule type" value="Genomic_DNA"/>
</dbReference>
<dbReference type="Proteomes" id="UP000838756">
    <property type="component" value="Unassembled WGS sequence"/>
</dbReference>
<name>A0A8S4QV35_9NEOP</name>
<dbReference type="OrthoDB" id="6929755at2759"/>
<evidence type="ECO:0000313" key="1">
    <source>
        <dbReference type="EMBL" id="CAH2217276.1"/>
    </source>
</evidence>
<organism evidence="1 2">
    <name type="scientific">Pararge aegeria aegeria</name>
    <dbReference type="NCBI Taxonomy" id="348720"/>
    <lineage>
        <taxon>Eukaryota</taxon>
        <taxon>Metazoa</taxon>
        <taxon>Ecdysozoa</taxon>
        <taxon>Arthropoda</taxon>
        <taxon>Hexapoda</taxon>
        <taxon>Insecta</taxon>
        <taxon>Pterygota</taxon>
        <taxon>Neoptera</taxon>
        <taxon>Endopterygota</taxon>
        <taxon>Lepidoptera</taxon>
        <taxon>Glossata</taxon>
        <taxon>Ditrysia</taxon>
        <taxon>Papilionoidea</taxon>
        <taxon>Nymphalidae</taxon>
        <taxon>Satyrinae</taxon>
        <taxon>Satyrini</taxon>
        <taxon>Parargina</taxon>
        <taxon>Pararge</taxon>
    </lineage>
</organism>
<evidence type="ECO:0000313" key="2">
    <source>
        <dbReference type="Proteomes" id="UP000838756"/>
    </source>
</evidence>
<proteinExistence type="predicted"/>
<dbReference type="AlphaFoldDB" id="A0A8S4QV35"/>